<dbReference type="PANTHER" id="PTHR40633:SF1">
    <property type="entry name" value="GPI ANCHORED SERINE-THREONINE RICH PROTEIN (AFU_ORTHOLOGUE AFUA_1G03630)"/>
    <property type="match status" value="1"/>
</dbReference>
<accession>A0ABQ0CQA7</accession>
<protein>
    <recommendedName>
        <fullName evidence="5">Extracellular matrix protein</fullName>
    </recommendedName>
</protein>
<gene>
    <name evidence="3" type="primary">g3961</name>
    <name evidence="3" type="ORF">EsDP_00003961</name>
</gene>
<feature type="chain" id="PRO_5045197626" description="Extracellular matrix protein" evidence="2">
    <location>
        <begin position="17"/>
        <end position="217"/>
    </location>
</feature>
<name>A0ABQ0CQA7_9HYPO</name>
<feature type="signal peptide" evidence="2">
    <location>
        <begin position="1"/>
        <end position="16"/>
    </location>
</feature>
<reference evidence="4" key="1">
    <citation type="submission" date="2024-06" db="EMBL/GenBank/DDBJ databases">
        <title>Draft Genome Sequences of Epichloe bromicola Strains Isolated from Elymus ciliaris.</title>
        <authorList>
            <consortium name="Epichloe bromicola genome sequencing consortium"/>
            <person name="Miura A."/>
            <person name="Imano S."/>
            <person name="Ashida A."/>
            <person name="Sato I."/>
            <person name="Chiba S."/>
            <person name="Tanaka A."/>
            <person name="Camagna M."/>
            <person name="Takemoto D."/>
        </authorList>
    </citation>
    <scope>NUCLEOTIDE SEQUENCE [LARGE SCALE GENOMIC DNA]</scope>
    <source>
        <strain evidence="4">DP</strain>
    </source>
</reference>
<feature type="region of interest" description="Disordered" evidence="1">
    <location>
        <begin position="110"/>
        <end position="199"/>
    </location>
</feature>
<evidence type="ECO:0000313" key="3">
    <source>
        <dbReference type="EMBL" id="GAB0135630.1"/>
    </source>
</evidence>
<proteinExistence type="predicted"/>
<evidence type="ECO:0000313" key="4">
    <source>
        <dbReference type="Proteomes" id="UP001562357"/>
    </source>
</evidence>
<dbReference type="PANTHER" id="PTHR40633">
    <property type="entry name" value="MATRIX PROTEIN, PUTATIVE (AFU_ORTHOLOGUE AFUA_8G05410)-RELATED"/>
    <property type="match status" value="1"/>
</dbReference>
<dbReference type="EMBL" id="BAAFGZ010000140">
    <property type="protein sequence ID" value="GAB0135630.1"/>
    <property type="molecule type" value="Genomic_DNA"/>
</dbReference>
<evidence type="ECO:0000256" key="2">
    <source>
        <dbReference type="SAM" id="SignalP"/>
    </source>
</evidence>
<comment type="caution">
    <text evidence="3">The sequence shown here is derived from an EMBL/GenBank/DDBJ whole genome shotgun (WGS) entry which is preliminary data.</text>
</comment>
<dbReference type="InterPro" id="IPR052982">
    <property type="entry name" value="SRP1/TIP1-like"/>
</dbReference>
<organism evidence="3 4">
    <name type="scientific">Epichloe bromicola</name>
    <dbReference type="NCBI Taxonomy" id="79588"/>
    <lineage>
        <taxon>Eukaryota</taxon>
        <taxon>Fungi</taxon>
        <taxon>Dikarya</taxon>
        <taxon>Ascomycota</taxon>
        <taxon>Pezizomycotina</taxon>
        <taxon>Sordariomycetes</taxon>
        <taxon>Hypocreomycetidae</taxon>
        <taxon>Hypocreales</taxon>
        <taxon>Clavicipitaceae</taxon>
        <taxon>Epichloe</taxon>
    </lineage>
</organism>
<dbReference type="Proteomes" id="UP001562357">
    <property type="component" value="Unassembled WGS sequence"/>
</dbReference>
<feature type="compositionally biased region" description="Low complexity" evidence="1">
    <location>
        <begin position="110"/>
        <end position="192"/>
    </location>
</feature>
<sequence>MKYAVVLSALATVAMAAQPKILNNDFVVKEGESFTLKFINCQSGCTISLQNGPPTNTKDVKVLTSAATGDSFTFTPSDVGSGTYNFKITSNADPAESNYSKQFVYTGTGSTSAATSGAGTTAPSASSASGSSTASSTDSSIRSATESTSMTTLTNSSSASTTSAPSTTTSAPSTTTSERSTSTRTTANATTTIPNAGGRASPLALVAGAVAVLAYFG</sequence>
<keyword evidence="2" id="KW-0732">Signal</keyword>
<keyword evidence="4" id="KW-1185">Reference proteome</keyword>
<evidence type="ECO:0000256" key="1">
    <source>
        <dbReference type="SAM" id="MobiDB-lite"/>
    </source>
</evidence>
<evidence type="ECO:0008006" key="5">
    <source>
        <dbReference type="Google" id="ProtNLM"/>
    </source>
</evidence>